<evidence type="ECO:0000313" key="1">
    <source>
        <dbReference type="EMBL" id="EDK31908.2"/>
    </source>
</evidence>
<reference evidence="2" key="1">
    <citation type="journal article" date="2006" name="PLoS Biol.">
        <title>Macronuclear genome sequence of the ciliate Tetrahymena thermophila, a model eukaryote.</title>
        <authorList>
            <person name="Eisen J.A."/>
            <person name="Coyne R.S."/>
            <person name="Wu M."/>
            <person name="Wu D."/>
            <person name="Thiagarajan M."/>
            <person name="Wortman J.R."/>
            <person name="Badger J.H."/>
            <person name="Ren Q."/>
            <person name="Amedeo P."/>
            <person name="Jones K.M."/>
            <person name="Tallon L.J."/>
            <person name="Delcher A.L."/>
            <person name="Salzberg S.L."/>
            <person name="Silva J.C."/>
            <person name="Haas B.J."/>
            <person name="Majoros W.H."/>
            <person name="Farzad M."/>
            <person name="Carlton J.M."/>
            <person name="Smith R.K. Jr."/>
            <person name="Garg J."/>
            <person name="Pearlman R.E."/>
            <person name="Karrer K.M."/>
            <person name="Sun L."/>
            <person name="Manning G."/>
            <person name="Elde N.C."/>
            <person name="Turkewitz A.P."/>
            <person name="Asai D.J."/>
            <person name="Wilkes D.E."/>
            <person name="Wang Y."/>
            <person name="Cai H."/>
            <person name="Collins K."/>
            <person name="Stewart B.A."/>
            <person name="Lee S.R."/>
            <person name="Wilamowska K."/>
            <person name="Weinberg Z."/>
            <person name="Ruzzo W.L."/>
            <person name="Wloga D."/>
            <person name="Gaertig J."/>
            <person name="Frankel J."/>
            <person name="Tsao C.-C."/>
            <person name="Gorovsky M.A."/>
            <person name="Keeling P.J."/>
            <person name="Waller R.F."/>
            <person name="Patron N.J."/>
            <person name="Cherry J.M."/>
            <person name="Stover N.A."/>
            <person name="Krieger C.J."/>
            <person name="del Toro C."/>
            <person name="Ryder H.F."/>
            <person name="Williamson S.C."/>
            <person name="Barbeau R.A."/>
            <person name="Hamilton E.P."/>
            <person name="Orias E."/>
        </authorList>
    </citation>
    <scope>NUCLEOTIDE SEQUENCE [LARGE SCALE GENOMIC DNA]</scope>
    <source>
        <strain evidence="2">SB210</strain>
    </source>
</reference>
<sequence>MKSFFKGLFKNTTSYLGSQKDENIQRILLKGNQKTQIIQKIEEMVFKAKFEPIPPQMEDICEKVHYQVMNDEPIRIDYLQKLLPNVNFKTYDEEQYNEWLRYKHNLDYNSSDIQIDKQKSPEDEKKINNMGKNQVIDSQEILKNYKNQRK</sequence>
<dbReference type="EMBL" id="GG662798">
    <property type="protein sequence ID" value="EDK31908.2"/>
    <property type="molecule type" value="Genomic_DNA"/>
</dbReference>
<dbReference type="GeneID" id="7845721"/>
<dbReference type="AlphaFoldDB" id="A4VEF2"/>
<dbReference type="KEGG" id="tet:TTHERM_00118709"/>
<organism evidence="1 2">
    <name type="scientific">Tetrahymena thermophila (strain SB210)</name>
    <dbReference type="NCBI Taxonomy" id="312017"/>
    <lineage>
        <taxon>Eukaryota</taxon>
        <taxon>Sar</taxon>
        <taxon>Alveolata</taxon>
        <taxon>Ciliophora</taxon>
        <taxon>Intramacronucleata</taxon>
        <taxon>Oligohymenophorea</taxon>
        <taxon>Hymenostomatida</taxon>
        <taxon>Tetrahymenina</taxon>
        <taxon>Tetrahymenidae</taxon>
        <taxon>Tetrahymena</taxon>
    </lineage>
</organism>
<dbReference type="HOGENOM" id="CLU_2215265_0_0_1"/>
<dbReference type="RefSeq" id="XP_001471220.2">
    <property type="nucleotide sequence ID" value="XM_001471170.2"/>
</dbReference>
<dbReference type="InParanoid" id="A4VEF2"/>
<proteinExistence type="predicted"/>
<protein>
    <submittedName>
        <fullName evidence="1">Uncharacterized protein</fullName>
    </submittedName>
</protein>
<name>A4VEF2_TETTS</name>
<gene>
    <name evidence="1" type="ORF">TTHERM_00118709</name>
</gene>
<dbReference type="Proteomes" id="UP000009168">
    <property type="component" value="Unassembled WGS sequence"/>
</dbReference>
<accession>A4VEF2</accession>
<evidence type="ECO:0000313" key="2">
    <source>
        <dbReference type="Proteomes" id="UP000009168"/>
    </source>
</evidence>
<keyword evidence="2" id="KW-1185">Reference proteome</keyword>